<dbReference type="InterPro" id="IPR018062">
    <property type="entry name" value="HTH_AraC-typ_CS"/>
</dbReference>
<evidence type="ECO:0000313" key="6">
    <source>
        <dbReference type="EMBL" id="OEJ30296.1"/>
    </source>
</evidence>
<feature type="region of interest" description="Disordered" evidence="4">
    <location>
        <begin position="1"/>
        <end position="21"/>
    </location>
</feature>
<keyword evidence="3" id="KW-0804">Transcription</keyword>
<reference evidence="6 7" key="1">
    <citation type="submission" date="2016-08" db="EMBL/GenBank/DDBJ databases">
        <title>The complete genome of Streptomyces subrutilus 10-1-1.</title>
        <authorList>
            <person name="Chen X."/>
        </authorList>
    </citation>
    <scope>NUCLEOTIDE SEQUENCE [LARGE SCALE GENOMIC DNA]</scope>
    <source>
        <strain evidence="6 7">10-1-1</strain>
    </source>
</reference>
<evidence type="ECO:0000256" key="1">
    <source>
        <dbReference type="ARBA" id="ARBA00023015"/>
    </source>
</evidence>
<dbReference type="OrthoDB" id="9799345at2"/>
<name>A0A1E5PL52_9ACTN</name>
<dbReference type="Gene3D" id="1.10.10.60">
    <property type="entry name" value="Homeodomain-like"/>
    <property type="match status" value="1"/>
</dbReference>
<dbReference type="InterPro" id="IPR050204">
    <property type="entry name" value="AraC_XylS_family_regulators"/>
</dbReference>
<dbReference type="PROSITE" id="PS00041">
    <property type="entry name" value="HTH_ARAC_FAMILY_1"/>
    <property type="match status" value="1"/>
</dbReference>
<evidence type="ECO:0000256" key="3">
    <source>
        <dbReference type="ARBA" id="ARBA00023163"/>
    </source>
</evidence>
<dbReference type="InterPro" id="IPR018060">
    <property type="entry name" value="HTH_AraC"/>
</dbReference>
<dbReference type="Pfam" id="PF12833">
    <property type="entry name" value="HTH_18"/>
    <property type="match status" value="1"/>
</dbReference>
<dbReference type="RefSeq" id="WP_069918440.1">
    <property type="nucleotide sequence ID" value="NZ_MEHK01000001.1"/>
</dbReference>
<sequence length="344" mass="37059">MAGNGEHVRSEDPRTEGTSPADRFEWFCDAVSNHVMPVTLSTTQPSGFHADIADLELGSVRLSTLAFSPVVSRRTSAHVRKGDPEQLQLALVTQGAFRIAQRHHASVAAGDLVLTDTSRPSEGANVEERSTVAILQIPRSILPLRDDRVEALLGRRIRGDSGTGAILGSFLSSLIAQGPSCRPSELAGMGTVALDLATACLAQQSGTPDSAPAQARAQAMLHRIIRFIENNLDDPDLTPQAVADRHNISLRSLYSLFTDHPTGVAAYIRQARLERARADLGRPRSNGHPIQAIAARWGFSSAPVFSRSFRDAYGMSPSEYRAAAPHRDGARTVGSRTAPYLTRT</sequence>
<dbReference type="PROSITE" id="PS01124">
    <property type="entry name" value="HTH_ARAC_FAMILY_2"/>
    <property type="match status" value="1"/>
</dbReference>
<accession>A0A1E5PL52</accession>
<keyword evidence="7" id="KW-1185">Reference proteome</keyword>
<dbReference type="InterPro" id="IPR035418">
    <property type="entry name" value="AraC-bd_2"/>
</dbReference>
<feature type="region of interest" description="Disordered" evidence="4">
    <location>
        <begin position="324"/>
        <end position="344"/>
    </location>
</feature>
<dbReference type="Pfam" id="PF14525">
    <property type="entry name" value="AraC_binding_2"/>
    <property type="match status" value="1"/>
</dbReference>
<comment type="caution">
    <text evidence="6">The sequence shown here is derived from an EMBL/GenBank/DDBJ whole genome shotgun (WGS) entry which is preliminary data.</text>
</comment>
<dbReference type="AlphaFoldDB" id="A0A1E5PL52"/>
<dbReference type="PRINTS" id="PR00032">
    <property type="entry name" value="HTHARAC"/>
</dbReference>
<dbReference type="GO" id="GO:0003700">
    <property type="term" value="F:DNA-binding transcription factor activity"/>
    <property type="evidence" value="ECO:0007669"/>
    <property type="project" value="InterPro"/>
</dbReference>
<dbReference type="PANTHER" id="PTHR46796">
    <property type="entry name" value="HTH-TYPE TRANSCRIPTIONAL ACTIVATOR RHAS-RELATED"/>
    <property type="match status" value="1"/>
</dbReference>
<gene>
    <name evidence="6" type="ORF">BGK67_02050</name>
</gene>
<feature type="compositionally biased region" description="Basic and acidic residues" evidence="4">
    <location>
        <begin position="1"/>
        <end position="15"/>
    </location>
</feature>
<dbReference type="InterPro" id="IPR009057">
    <property type="entry name" value="Homeodomain-like_sf"/>
</dbReference>
<proteinExistence type="predicted"/>
<organism evidence="6 7">
    <name type="scientific">Streptomyces subrutilus</name>
    <dbReference type="NCBI Taxonomy" id="36818"/>
    <lineage>
        <taxon>Bacteria</taxon>
        <taxon>Bacillati</taxon>
        <taxon>Actinomycetota</taxon>
        <taxon>Actinomycetes</taxon>
        <taxon>Kitasatosporales</taxon>
        <taxon>Streptomycetaceae</taxon>
        <taxon>Streptomyces</taxon>
    </lineage>
</organism>
<evidence type="ECO:0000256" key="4">
    <source>
        <dbReference type="SAM" id="MobiDB-lite"/>
    </source>
</evidence>
<keyword evidence="1" id="KW-0805">Transcription regulation</keyword>
<dbReference type="SUPFAM" id="SSF46689">
    <property type="entry name" value="Homeodomain-like"/>
    <property type="match status" value="1"/>
</dbReference>
<dbReference type="Proteomes" id="UP000095705">
    <property type="component" value="Unassembled WGS sequence"/>
</dbReference>
<keyword evidence="2" id="KW-0238">DNA-binding</keyword>
<evidence type="ECO:0000259" key="5">
    <source>
        <dbReference type="PROSITE" id="PS01124"/>
    </source>
</evidence>
<dbReference type="GO" id="GO:0043565">
    <property type="term" value="F:sequence-specific DNA binding"/>
    <property type="evidence" value="ECO:0007669"/>
    <property type="project" value="InterPro"/>
</dbReference>
<feature type="domain" description="HTH araC/xylS-type" evidence="5">
    <location>
        <begin position="222"/>
        <end position="323"/>
    </location>
</feature>
<dbReference type="SMART" id="SM00342">
    <property type="entry name" value="HTH_ARAC"/>
    <property type="match status" value="1"/>
</dbReference>
<evidence type="ECO:0000313" key="7">
    <source>
        <dbReference type="Proteomes" id="UP000095705"/>
    </source>
</evidence>
<dbReference type="EMBL" id="MEHK01000001">
    <property type="protein sequence ID" value="OEJ30296.1"/>
    <property type="molecule type" value="Genomic_DNA"/>
</dbReference>
<dbReference type="InterPro" id="IPR020449">
    <property type="entry name" value="Tscrpt_reg_AraC-type_HTH"/>
</dbReference>
<protein>
    <recommendedName>
        <fullName evidence="5">HTH araC/xylS-type domain-containing protein</fullName>
    </recommendedName>
</protein>
<dbReference type="STRING" id="36818.BGK67_02050"/>
<evidence type="ECO:0000256" key="2">
    <source>
        <dbReference type="ARBA" id="ARBA00023125"/>
    </source>
</evidence>
<dbReference type="PANTHER" id="PTHR46796:SF6">
    <property type="entry name" value="ARAC SUBFAMILY"/>
    <property type="match status" value="1"/>
</dbReference>